<dbReference type="GO" id="GO:0046872">
    <property type="term" value="F:metal ion binding"/>
    <property type="evidence" value="ECO:0007669"/>
    <property type="project" value="UniProtKB-KW"/>
</dbReference>
<feature type="binding site" evidence="4">
    <location>
        <position position="207"/>
    </location>
    <ligand>
        <name>a divalent metal cation</name>
        <dbReference type="ChEBI" id="CHEBI:60240"/>
        <label>1</label>
    </ligand>
</feature>
<proteinExistence type="inferred from homology"/>
<feature type="binding site" evidence="4">
    <location>
        <position position="7"/>
    </location>
    <ligand>
        <name>a divalent metal cation</name>
        <dbReference type="ChEBI" id="CHEBI:60240"/>
        <label>1</label>
    </ligand>
</feature>
<dbReference type="PROSITE" id="PS01091">
    <property type="entry name" value="TATD_3"/>
    <property type="match status" value="1"/>
</dbReference>
<feature type="binding site" evidence="4">
    <location>
        <position position="132"/>
    </location>
    <ligand>
        <name>a divalent metal cation</name>
        <dbReference type="ChEBI" id="CHEBI:60240"/>
        <label>2</label>
    </ligand>
</feature>
<keyword evidence="2 4" id="KW-0479">Metal-binding</keyword>
<protein>
    <submittedName>
        <fullName evidence="5">Mg-dependent DNase</fullName>
    </submittedName>
</protein>
<dbReference type="NCBIfam" id="TIGR00010">
    <property type="entry name" value="YchF/TatD family DNA exonuclease"/>
    <property type="match status" value="1"/>
</dbReference>
<dbReference type="AlphaFoldDB" id="D4G8I9"/>
<dbReference type="Proteomes" id="UP000001700">
    <property type="component" value="Chromosome"/>
</dbReference>
<dbReference type="CDD" id="cd01310">
    <property type="entry name" value="TatD_DNAse"/>
    <property type="match status" value="1"/>
</dbReference>
<gene>
    <name evidence="5" type="ordered locus">RIEPE_0401</name>
</gene>
<name>D4G8I9_RIEPU</name>
<evidence type="ECO:0000256" key="3">
    <source>
        <dbReference type="ARBA" id="ARBA00022801"/>
    </source>
</evidence>
<feature type="binding site" evidence="4">
    <location>
        <position position="157"/>
    </location>
    <ligand>
        <name>a divalent metal cation</name>
        <dbReference type="ChEBI" id="CHEBI:60240"/>
        <label>2</label>
    </ligand>
</feature>
<dbReference type="KEGG" id="rip:RIEPE_0401"/>
<dbReference type="InterPro" id="IPR015991">
    <property type="entry name" value="TatD/YcfH-like"/>
</dbReference>
<dbReference type="InterPro" id="IPR001130">
    <property type="entry name" value="TatD-like"/>
</dbReference>
<dbReference type="PIRSF" id="PIRSF005902">
    <property type="entry name" value="DNase_TatD"/>
    <property type="match status" value="1"/>
</dbReference>
<dbReference type="eggNOG" id="COG0084">
    <property type="taxonomic scope" value="Bacteria"/>
</dbReference>
<dbReference type="Gene3D" id="3.20.20.140">
    <property type="entry name" value="Metal-dependent hydrolases"/>
    <property type="match status" value="1"/>
</dbReference>
<dbReference type="SUPFAM" id="SSF51556">
    <property type="entry name" value="Metallo-dependent hydrolases"/>
    <property type="match status" value="1"/>
</dbReference>
<organism evidence="5 6">
    <name type="scientific">Riesia pediculicola (strain USDA)</name>
    <dbReference type="NCBI Taxonomy" id="515618"/>
    <lineage>
        <taxon>Bacteria</taxon>
        <taxon>Pseudomonadati</taxon>
        <taxon>Pseudomonadota</taxon>
        <taxon>Gammaproteobacteria</taxon>
        <taxon>Enterobacterales</taxon>
        <taxon>Enterobacteriaceae</taxon>
        <taxon>Candidatus Riesia</taxon>
    </lineage>
</organism>
<dbReference type="FunFam" id="3.20.20.140:FF:000005">
    <property type="entry name" value="TatD family hydrolase"/>
    <property type="match status" value="1"/>
</dbReference>
<dbReference type="InterPro" id="IPR018228">
    <property type="entry name" value="DNase_TatD-rel_CS"/>
</dbReference>
<dbReference type="GO" id="GO:0004536">
    <property type="term" value="F:DNA nuclease activity"/>
    <property type="evidence" value="ECO:0007669"/>
    <property type="project" value="InterPro"/>
</dbReference>
<dbReference type="STRING" id="515618.RIEPE_0401"/>
<keyword evidence="3" id="KW-0378">Hydrolase</keyword>
<feature type="binding site" evidence="4">
    <location>
        <position position="94"/>
    </location>
    <ligand>
        <name>a divalent metal cation</name>
        <dbReference type="ChEBI" id="CHEBI:60240"/>
        <label>1</label>
    </ligand>
</feature>
<dbReference type="EMBL" id="CP001085">
    <property type="protein sequence ID" value="ADD79454.1"/>
    <property type="molecule type" value="Genomic_DNA"/>
</dbReference>
<comment type="similarity">
    <text evidence="1">Belongs to the metallo-dependent hydrolases superfamily. TatD-type hydrolase family.</text>
</comment>
<dbReference type="InterPro" id="IPR032466">
    <property type="entry name" value="Metal_Hydrolase"/>
</dbReference>
<evidence type="ECO:0000256" key="4">
    <source>
        <dbReference type="PIRSR" id="PIRSR005902-1"/>
    </source>
</evidence>
<evidence type="ECO:0000313" key="5">
    <source>
        <dbReference type="EMBL" id="ADD79454.1"/>
    </source>
</evidence>
<feature type="binding site" evidence="4">
    <location>
        <position position="9"/>
    </location>
    <ligand>
        <name>a divalent metal cation</name>
        <dbReference type="ChEBI" id="CHEBI:60240"/>
        <label>1</label>
    </ligand>
</feature>
<evidence type="ECO:0000256" key="1">
    <source>
        <dbReference type="ARBA" id="ARBA00009275"/>
    </source>
</evidence>
<reference evidence="5" key="1">
    <citation type="submission" date="2008-05" db="EMBL/GenBank/DDBJ databases">
        <title>Genome sequence of Riesia pediculicola USDA.</title>
        <authorList>
            <person name="Kirkness E.F."/>
        </authorList>
    </citation>
    <scope>NUCLEOTIDE SEQUENCE [LARGE SCALE GENOMIC DNA]</scope>
    <source>
        <strain evidence="5">USDA</strain>
    </source>
</reference>
<dbReference type="RefSeq" id="WP_013087444.1">
    <property type="nucleotide sequence ID" value="NC_014109.1"/>
</dbReference>
<dbReference type="PANTHER" id="PTHR46124:SF2">
    <property type="entry name" value="D-AMINOACYL-TRNA DEACYLASE"/>
    <property type="match status" value="1"/>
</dbReference>
<dbReference type="HOGENOM" id="CLU_031506_4_0_6"/>
<dbReference type="GO" id="GO:0005829">
    <property type="term" value="C:cytosol"/>
    <property type="evidence" value="ECO:0007669"/>
    <property type="project" value="TreeGrafter"/>
</dbReference>
<dbReference type="OrthoDB" id="9810005at2"/>
<accession>D4G8I9</accession>
<evidence type="ECO:0000256" key="2">
    <source>
        <dbReference type="ARBA" id="ARBA00022723"/>
    </source>
</evidence>
<evidence type="ECO:0000313" key="6">
    <source>
        <dbReference type="Proteomes" id="UP000001700"/>
    </source>
</evidence>
<dbReference type="GO" id="GO:0016788">
    <property type="term" value="F:hydrolase activity, acting on ester bonds"/>
    <property type="evidence" value="ECO:0007669"/>
    <property type="project" value="InterPro"/>
</dbReference>
<dbReference type="PANTHER" id="PTHR46124">
    <property type="entry name" value="D-AMINOACYL-TRNA DEACYLASE"/>
    <property type="match status" value="1"/>
</dbReference>
<sequence>MFLSDSHCHLQHYRKNNSTSHIDKIILESVNNDVFHMLSVSTKLDDFERFRIRSDLKKYVSFSCGVHPLMIENNENFDEILSISRDKKFVAIGETGLDYHKNLSDRNMILQKSSFLKHIEIAKTLRKPIIVHMRNSFKDVYQIIRDEGIESCGGVIHCFTGDKSQIKLLLDLGLYISFSGIVTFQNSHHVKESVKFIPMDRLMIETDSPYLSPYPLRGKINKPSNLKYIAHCISDIRNIDISIFAEQTTKNFFNLFKNINSNQTLR</sequence>
<dbReference type="Pfam" id="PF01026">
    <property type="entry name" value="TatD_DNase"/>
    <property type="match status" value="1"/>
</dbReference>
<keyword evidence="6" id="KW-1185">Reference proteome</keyword>